<sequence>MEPGGPRRSVEQFEIIEHQVTEERRPADYGQQIEYSPQRHQFSSSSAVNNYGYDIHEVHTSEGGARIVETHGGGPLANETPTSRPGISSALRSGSSLRSSGGVFTVPSPPLAKAESWRHDSSTDHDDTETVLDAGPHRSFVRKDSYKRMQQTQDHQAANTVIAPIESSRVYQPRSQSTLVSNSPRGKRQTRGESCWSRTKSFIDNLRWAFKQADKDNRFWANIFCILLMLLLVLLLFGIMIAALFRRYSVREFLLYPPVCEECRRKNPGLVSAQMPSSVFVHHYSSEQAHFELRGNLPFRSNSFTAVDFHTGYVAIADHALTDSNGRHTTCFLMPLDSNAIPSMDSLMEALDQSDYEIQSNFGWQEYWQFEPEEIDYSSVRMKFSEQVKDCENAKWYLLKQTVHPRDGSCSDCYDFCLPDYAVVRKIKYEDESALGIRRLNCFRLYVPEWGSHSPQSDQWGGHWQYPLHSVNTRRDSDFEWQNWSPVGNHRMTQVRARQDGQPFGQQQQNNNF</sequence>
<feature type="compositionally biased region" description="Basic and acidic residues" evidence="1">
    <location>
        <begin position="115"/>
        <end position="125"/>
    </location>
</feature>
<reference evidence="3" key="1">
    <citation type="submission" date="2023-06" db="EMBL/GenBank/DDBJ databases">
        <authorList>
            <person name="Delattre M."/>
        </authorList>
    </citation>
    <scope>NUCLEOTIDE SEQUENCE</scope>
    <source>
        <strain evidence="3">AF72</strain>
    </source>
</reference>
<comment type="caution">
    <text evidence="3">The sequence shown here is derived from an EMBL/GenBank/DDBJ whole genome shotgun (WGS) entry which is preliminary data.</text>
</comment>
<keyword evidence="2" id="KW-0472">Membrane</keyword>
<keyword evidence="2" id="KW-1133">Transmembrane helix</keyword>
<keyword evidence="2" id="KW-0812">Transmembrane</keyword>
<dbReference type="Proteomes" id="UP001177023">
    <property type="component" value="Unassembled WGS sequence"/>
</dbReference>
<evidence type="ECO:0000313" key="3">
    <source>
        <dbReference type="EMBL" id="CAJ0580786.1"/>
    </source>
</evidence>
<feature type="compositionally biased region" description="Polar residues" evidence="1">
    <location>
        <begin position="173"/>
        <end position="184"/>
    </location>
</feature>
<evidence type="ECO:0000256" key="2">
    <source>
        <dbReference type="SAM" id="Phobius"/>
    </source>
</evidence>
<name>A0AA36G9R9_9BILA</name>
<feature type="non-terminal residue" evidence="3">
    <location>
        <position position="1"/>
    </location>
</feature>
<feature type="compositionally biased region" description="Low complexity" evidence="1">
    <location>
        <begin position="88"/>
        <end position="102"/>
    </location>
</feature>
<feature type="transmembrane region" description="Helical" evidence="2">
    <location>
        <begin position="219"/>
        <end position="245"/>
    </location>
</feature>
<gene>
    <name evidence="3" type="ORF">MSPICULIGERA_LOCUS18969</name>
</gene>
<proteinExistence type="predicted"/>
<feature type="region of interest" description="Disordered" evidence="1">
    <location>
        <begin position="74"/>
        <end position="132"/>
    </location>
</feature>
<dbReference type="EMBL" id="CATQJA010002662">
    <property type="protein sequence ID" value="CAJ0580786.1"/>
    <property type="molecule type" value="Genomic_DNA"/>
</dbReference>
<dbReference type="AlphaFoldDB" id="A0AA36G9R9"/>
<feature type="region of interest" description="Disordered" evidence="1">
    <location>
        <begin position="173"/>
        <end position="192"/>
    </location>
</feature>
<evidence type="ECO:0000256" key="1">
    <source>
        <dbReference type="SAM" id="MobiDB-lite"/>
    </source>
</evidence>
<accession>A0AA36G9R9</accession>
<evidence type="ECO:0008006" key="5">
    <source>
        <dbReference type="Google" id="ProtNLM"/>
    </source>
</evidence>
<keyword evidence="4" id="KW-1185">Reference proteome</keyword>
<organism evidence="3 4">
    <name type="scientific">Mesorhabditis spiculigera</name>
    <dbReference type="NCBI Taxonomy" id="96644"/>
    <lineage>
        <taxon>Eukaryota</taxon>
        <taxon>Metazoa</taxon>
        <taxon>Ecdysozoa</taxon>
        <taxon>Nematoda</taxon>
        <taxon>Chromadorea</taxon>
        <taxon>Rhabditida</taxon>
        <taxon>Rhabditina</taxon>
        <taxon>Rhabditomorpha</taxon>
        <taxon>Rhabditoidea</taxon>
        <taxon>Rhabditidae</taxon>
        <taxon>Mesorhabditinae</taxon>
        <taxon>Mesorhabditis</taxon>
    </lineage>
</organism>
<protein>
    <recommendedName>
        <fullName evidence="5">BRICHOS domain-containing protein</fullName>
    </recommendedName>
</protein>
<evidence type="ECO:0000313" key="4">
    <source>
        <dbReference type="Proteomes" id="UP001177023"/>
    </source>
</evidence>